<comment type="caution">
    <text evidence="2">The sequence shown here is derived from an EMBL/GenBank/DDBJ whole genome shotgun (WGS) entry which is preliminary data.</text>
</comment>
<proteinExistence type="predicted"/>
<protein>
    <submittedName>
        <fullName evidence="2">Uncharacterized protein</fullName>
    </submittedName>
</protein>
<feature type="compositionally biased region" description="Pro residues" evidence="1">
    <location>
        <begin position="12"/>
        <end position="25"/>
    </location>
</feature>
<dbReference type="EMBL" id="BPLQ01012768">
    <property type="protein sequence ID" value="GIY67687.1"/>
    <property type="molecule type" value="Genomic_DNA"/>
</dbReference>
<name>A0AAV4VBL9_9ARAC</name>
<evidence type="ECO:0000313" key="3">
    <source>
        <dbReference type="Proteomes" id="UP001054837"/>
    </source>
</evidence>
<accession>A0AAV4VBL9</accession>
<organism evidence="2 3">
    <name type="scientific">Caerostris darwini</name>
    <dbReference type="NCBI Taxonomy" id="1538125"/>
    <lineage>
        <taxon>Eukaryota</taxon>
        <taxon>Metazoa</taxon>
        <taxon>Ecdysozoa</taxon>
        <taxon>Arthropoda</taxon>
        <taxon>Chelicerata</taxon>
        <taxon>Arachnida</taxon>
        <taxon>Araneae</taxon>
        <taxon>Araneomorphae</taxon>
        <taxon>Entelegynae</taxon>
        <taxon>Araneoidea</taxon>
        <taxon>Araneidae</taxon>
        <taxon>Caerostris</taxon>
    </lineage>
</organism>
<gene>
    <name evidence="2" type="ORF">CDAR_35651</name>
</gene>
<keyword evidence="3" id="KW-1185">Reference proteome</keyword>
<feature type="region of interest" description="Disordered" evidence="1">
    <location>
        <begin position="1"/>
        <end position="112"/>
    </location>
</feature>
<feature type="compositionally biased region" description="Polar residues" evidence="1">
    <location>
        <begin position="49"/>
        <end position="58"/>
    </location>
</feature>
<sequence length="112" mass="12213">MPNAFASRNSKIPPPPDGKIPPPLFPSITPIFPDPRSVRHRSLPDESPRNQSGRNFNSLFGHKKHKNGRKRETQCVNDIFETEPTKRSAKTSSGEGKGGAIKSGGERGKGPN</sequence>
<dbReference type="Proteomes" id="UP001054837">
    <property type="component" value="Unassembled WGS sequence"/>
</dbReference>
<dbReference type="AlphaFoldDB" id="A0AAV4VBL9"/>
<feature type="compositionally biased region" description="Polar residues" evidence="1">
    <location>
        <begin position="1"/>
        <end position="10"/>
    </location>
</feature>
<reference evidence="2 3" key="1">
    <citation type="submission" date="2021-06" db="EMBL/GenBank/DDBJ databases">
        <title>Caerostris darwini draft genome.</title>
        <authorList>
            <person name="Kono N."/>
            <person name="Arakawa K."/>
        </authorList>
    </citation>
    <scope>NUCLEOTIDE SEQUENCE [LARGE SCALE GENOMIC DNA]</scope>
</reference>
<evidence type="ECO:0000256" key="1">
    <source>
        <dbReference type="SAM" id="MobiDB-lite"/>
    </source>
</evidence>
<evidence type="ECO:0000313" key="2">
    <source>
        <dbReference type="EMBL" id="GIY67687.1"/>
    </source>
</evidence>